<dbReference type="SUPFAM" id="SSF53067">
    <property type="entry name" value="Actin-like ATPase domain"/>
    <property type="match status" value="1"/>
</dbReference>
<dbReference type="EMBL" id="BARU01005412">
    <property type="protein sequence ID" value="GAH35990.1"/>
    <property type="molecule type" value="Genomic_DNA"/>
</dbReference>
<dbReference type="Gene3D" id="3.30.420.40">
    <property type="match status" value="1"/>
</dbReference>
<reference evidence="1" key="1">
    <citation type="journal article" date="2014" name="Front. Microbiol.">
        <title>High frequency of phylogenetically diverse reductive dehalogenase-homologous genes in deep subseafloor sedimentary metagenomes.</title>
        <authorList>
            <person name="Kawai M."/>
            <person name="Futagami T."/>
            <person name="Toyoda A."/>
            <person name="Takaki Y."/>
            <person name="Nishi S."/>
            <person name="Hori S."/>
            <person name="Arai W."/>
            <person name="Tsubouchi T."/>
            <person name="Morono Y."/>
            <person name="Uchiyama I."/>
            <person name="Ito T."/>
            <person name="Fujiyama A."/>
            <person name="Inagaki F."/>
            <person name="Takami H."/>
        </authorList>
    </citation>
    <scope>NUCLEOTIDE SEQUENCE</scope>
    <source>
        <strain evidence="1">Expedition CK06-06</strain>
    </source>
</reference>
<organism evidence="1">
    <name type="scientific">marine sediment metagenome</name>
    <dbReference type="NCBI Taxonomy" id="412755"/>
    <lineage>
        <taxon>unclassified sequences</taxon>
        <taxon>metagenomes</taxon>
        <taxon>ecological metagenomes</taxon>
    </lineage>
</organism>
<name>X1FU04_9ZZZZ</name>
<comment type="caution">
    <text evidence="1">The sequence shown here is derived from an EMBL/GenBank/DDBJ whole genome shotgun (WGS) entry which is preliminary data.</text>
</comment>
<protein>
    <recommendedName>
        <fullName evidence="2">SHS2 domain-containing protein</fullName>
    </recommendedName>
</protein>
<evidence type="ECO:0000313" key="1">
    <source>
        <dbReference type="EMBL" id="GAH35990.1"/>
    </source>
</evidence>
<sequence>MAKKIVSAIDVGTTKIATIVANVRSQDDIEVLGVGVVPSHGLHKGIVVNMDEAKASI</sequence>
<accession>X1FU04</accession>
<evidence type="ECO:0008006" key="2">
    <source>
        <dbReference type="Google" id="ProtNLM"/>
    </source>
</evidence>
<feature type="non-terminal residue" evidence="1">
    <location>
        <position position="57"/>
    </location>
</feature>
<gene>
    <name evidence="1" type="ORF">S03H2_10530</name>
</gene>
<proteinExistence type="predicted"/>
<dbReference type="InterPro" id="IPR043129">
    <property type="entry name" value="ATPase_NBD"/>
</dbReference>
<dbReference type="AlphaFoldDB" id="X1FU04"/>